<accession>A0ABT0Z4N0</accession>
<dbReference type="RefSeq" id="WP_252115124.1">
    <property type="nucleotide sequence ID" value="NZ_JAMSCK010000006.1"/>
</dbReference>
<proteinExistence type="predicted"/>
<dbReference type="EMBL" id="JAMSCK010000006">
    <property type="protein sequence ID" value="MCM8570695.1"/>
    <property type="molecule type" value="Genomic_DNA"/>
</dbReference>
<keyword evidence="1" id="KW-0732">Signal</keyword>
<reference evidence="2" key="1">
    <citation type="submission" date="2022-06" db="EMBL/GenBank/DDBJ databases">
        <title>Gramella sediminis sp. nov., isolated from deep-sea sediment of the Indian Ocean.</title>
        <authorList>
            <person name="Yang L."/>
        </authorList>
    </citation>
    <scope>NUCLEOTIDE SEQUENCE</scope>
    <source>
        <strain evidence="2">HMD3159</strain>
    </source>
</reference>
<comment type="caution">
    <text evidence="2">The sequence shown here is derived from an EMBL/GenBank/DDBJ whole genome shotgun (WGS) entry which is preliminary data.</text>
</comment>
<evidence type="ECO:0000313" key="2">
    <source>
        <dbReference type="EMBL" id="MCM8570695.1"/>
    </source>
</evidence>
<feature type="signal peptide" evidence="1">
    <location>
        <begin position="1"/>
        <end position="20"/>
    </location>
</feature>
<dbReference type="PROSITE" id="PS51257">
    <property type="entry name" value="PROKAR_LIPOPROTEIN"/>
    <property type="match status" value="1"/>
</dbReference>
<feature type="chain" id="PRO_5046662804" evidence="1">
    <location>
        <begin position="21"/>
        <end position="172"/>
    </location>
</feature>
<dbReference type="Gene3D" id="3.10.450.50">
    <property type="match status" value="1"/>
</dbReference>
<dbReference type="InterPro" id="IPR032710">
    <property type="entry name" value="NTF2-like_dom_sf"/>
</dbReference>
<organism evidence="2 3">
    <name type="scientific">Gramella jeungdoensis</name>
    <dbReference type="NCBI Taxonomy" id="708091"/>
    <lineage>
        <taxon>Bacteria</taxon>
        <taxon>Pseudomonadati</taxon>
        <taxon>Bacteroidota</taxon>
        <taxon>Flavobacteriia</taxon>
        <taxon>Flavobacteriales</taxon>
        <taxon>Flavobacteriaceae</taxon>
        <taxon>Christiangramia</taxon>
    </lineage>
</organism>
<protein>
    <submittedName>
        <fullName evidence="2">Nuclear transport factor 2 family protein</fullName>
    </submittedName>
</protein>
<dbReference type="Proteomes" id="UP001155077">
    <property type="component" value="Unassembled WGS sequence"/>
</dbReference>
<keyword evidence="3" id="KW-1185">Reference proteome</keyword>
<dbReference type="SUPFAM" id="SSF54427">
    <property type="entry name" value="NTF2-like"/>
    <property type="match status" value="1"/>
</dbReference>
<evidence type="ECO:0000313" key="3">
    <source>
        <dbReference type="Proteomes" id="UP001155077"/>
    </source>
</evidence>
<evidence type="ECO:0000256" key="1">
    <source>
        <dbReference type="SAM" id="SignalP"/>
    </source>
</evidence>
<sequence length="172" mass="19636">MKKLILIGLFIGLMTSSCNDANKKEEVRYTQDSEEINTLKAAISDYEKGDWQSMKSHYADTAQIFHNSTKGQNIDATIKLHKESLSGLSNYGFNDDDDEFEMVLTDDDHTWVNYWGEWKGTISASNQEVIIPVHLTARFEDGKIVREYGYWDNSVMMAAMQEADTTKTDTIK</sequence>
<gene>
    <name evidence="2" type="ORF">NE848_14970</name>
</gene>
<name>A0ABT0Z4N0_9FLAO</name>